<reference evidence="2" key="1">
    <citation type="submission" date="2022-10" db="EMBL/GenBank/DDBJ databases">
        <title>Chryseobacterium babae sp. nov. isolated from the gut of the beetle Oryctes rhinoceros, and Chryseobacterium kimseyorum sp. nov., isolated from a stick insect rearing cage.</title>
        <authorList>
            <person name="Shelomi M."/>
            <person name="Han C.-J."/>
            <person name="Chen W.-M."/>
            <person name="Chen H.-K."/>
            <person name="Liaw S.-J."/>
            <person name="Muhle E."/>
            <person name="Clermont D."/>
        </authorList>
    </citation>
    <scope>NUCLEOTIDE SEQUENCE</scope>
    <source>
        <strain evidence="2">09-1422</strain>
    </source>
</reference>
<dbReference type="GO" id="GO:0032259">
    <property type="term" value="P:methylation"/>
    <property type="evidence" value="ECO:0007669"/>
    <property type="project" value="UniProtKB-KW"/>
</dbReference>
<keyword evidence="2" id="KW-0808">Transferase</keyword>
<protein>
    <submittedName>
        <fullName evidence="2">Class I SAM-dependent methyltransferase</fullName>
    </submittedName>
</protein>
<dbReference type="InterPro" id="IPR029063">
    <property type="entry name" value="SAM-dependent_MTases_sf"/>
</dbReference>
<dbReference type="RefSeq" id="WP_264751134.1">
    <property type="nucleotide sequence ID" value="NZ_JAPDHW010000012.1"/>
</dbReference>
<accession>A0ABT3I1N1</accession>
<name>A0ABT3I1N1_9FLAO</name>
<dbReference type="InterPro" id="IPR013216">
    <property type="entry name" value="Methyltransf_11"/>
</dbReference>
<organism evidence="2 3">
    <name type="scientific">Chryseobacterium kimseyorum</name>
    <dbReference type="NCBI Taxonomy" id="2984028"/>
    <lineage>
        <taxon>Bacteria</taxon>
        <taxon>Pseudomonadati</taxon>
        <taxon>Bacteroidota</taxon>
        <taxon>Flavobacteriia</taxon>
        <taxon>Flavobacteriales</taxon>
        <taxon>Weeksellaceae</taxon>
        <taxon>Chryseobacterium group</taxon>
        <taxon>Chryseobacterium</taxon>
    </lineage>
</organism>
<dbReference type="PANTHER" id="PTHR45036:SF1">
    <property type="entry name" value="METHYLTRANSFERASE LIKE 7A"/>
    <property type="match status" value="1"/>
</dbReference>
<evidence type="ECO:0000259" key="1">
    <source>
        <dbReference type="Pfam" id="PF08241"/>
    </source>
</evidence>
<proteinExistence type="predicted"/>
<keyword evidence="2" id="KW-0489">Methyltransferase</keyword>
<dbReference type="GO" id="GO:0008168">
    <property type="term" value="F:methyltransferase activity"/>
    <property type="evidence" value="ECO:0007669"/>
    <property type="project" value="UniProtKB-KW"/>
</dbReference>
<comment type="caution">
    <text evidence="2">The sequence shown here is derived from an EMBL/GenBank/DDBJ whole genome shotgun (WGS) entry which is preliminary data.</text>
</comment>
<sequence length="196" mass="22838">MNKQTANFYNKFSIFYPLIDLFLKPQKKRLFHEINRQPFGKLLEIGVGNGTHLPLYKTHAVTGIDTSLKMLEIAKNHVADSTQLLQMDGENLLFEDETFDYVVLSHTIAVVDNPGRLLKEAYRVLQPDGKIFILNHFTPNNWLKYVDYSFQPFSKILHFKSVFHIESLNSISKLKLLEEIRFGTFSYFKLLIYCKA</sequence>
<dbReference type="Gene3D" id="3.40.50.150">
    <property type="entry name" value="Vaccinia Virus protein VP39"/>
    <property type="match status" value="1"/>
</dbReference>
<evidence type="ECO:0000313" key="3">
    <source>
        <dbReference type="Proteomes" id="UP001163731"/>
    </source>
</evidence>
<gene>
    <name evidence="2" type="ORF">OMO38_15690</name>
</gene>
<dbReference type="PANTHER" id="PTHR45036">
    <property type="entry name" value="METHYLTRANSFERASE LIKE 7B"/>
    <property type="match status" value="1"/>
</dbReference>
<dbReference type="InterPro" id="IPR052356">
    <property type="entry name" value="Thiol_S-MT"/>
</dbReference>
<dbReference type="CDD" id="cd02440">
    <property type="entry name" value="AdoMet_MTases"/>
    <property type="match status" value="1"/>
</dbReference>
<feature type="domain" description="Methyltransferase type 11" evidence="1">
    <location>
        <begin position="43"/>
        <end position="133"/>
    </location>
</feature>
<dbReference type="EMBL" id="JAPDHW010000012">
    <property type="protein sequence ID" value="MCW3169966.1"/>
    <property type="molecule type" value="Genomic_DNA"/>
</dbReference>
<dbReference type="Pfam" id="PF08241">
    <property type="entry name" value="Methyltransf_11"/>
    <property type="match status" value="1"/>
</dbReference>
<evidence type="ECO:0000313" key="2">
    <source>
        <dbReference type="EMBL" id="MCW3169966.1"/>
    </source>
</evidence>
<dbReference type="Proteomes" id="UP001163731">
    <property type="component" value="Unassembled WGS sequence"/>
</dbReference>
<dbReference type="SUPFAM" id="SSF53335">
    <property type="entry name" value="S-adenosyl-L-methionine-dependent methyltransferases"/>
    <property type="match status" value="1"/>
</dbReference>
<keyword evidence="3" id="KW-1185">Reference proteome</keyword>